<reference evidence="2" key="1">
    <citation type="submission" date="2025-08" db="UniProtKB">
        <authorList>
            <consortium name="RefSeq"/>
        </authorList>
    </citation>
    <scope>IDENTIFICATION</scope>
    <source>
        <tissue evidence="2">Brain</tissue>
    </source>
</reference>
<gene>
    <name evidence="2" type="primary">LOC123392275</name>
</gene>
<accession>A0A8U0V3H6</accession>
<dbReference type="Proteomes" id="UP000000715">
    <property type="component" value="Unplaced"/>
</dbReference>
<evidence type="ECO:0000313" key="1">
    <source>
        <dbReference type="Proteomes" id="UP000000715"/>
    </source>
</evidence>
<keyword evidence="1" id="KW-1185">Reference proteome</keyword>
<organism evidence="1 2">
    <name type="scientific">Mustela putorius furo</name>
    <name type="common">European domestic ferret</name>
    <name type="synonym">Mustela furo</name>
    <dbReference type="NCBI Taxonomy" id="9669"/>
    <lineage>
        <taxon>Eukaryota</taxon>
        <taxon>Metazoa</taxon>
        <taxon>Chordata</taxon>
        <taxon>Craniata</taxon>
        <taxon>Vertebrata</taxon>
        <taxon>Euteleostomi</taxon>
        <taxon>Mammalia</taxon>
        <taxon>Eutheria</taxon>
        <taxon>Laurasiatheria</taxon>
        <taxon>Carnivora</taxon>
        <taxon>Caniformia</taxon>
        <taxon>Musteloidea</taxon>
        <taxon>Mustelidae</taxon>
        <taxon>Mustelinae</taxon>
        <taxon>Mustela</taxon>
    </lineage>
</organism>
<dbReference type="AlphaFoldDB" id="A0A8U0V3H6"/>
<proteinExistence type="predicted"/>
<dbReference type="GeneID" id="123392275"/>
<dbReference type="OrthoDB" id="10067624at2759"/>
<evidence type="ECO:0000313" key="2">
    <source>
        <dbReference type="RefSeq" id="XP_044936624.1"/>
    </source>
</evidence>
<sequence length="115" mass="12704">MSLCGSGAWACVCLQQNLQVAFQPQDLQGRYAECGGMLTEAHKEVRTLGRRAPVSTGPVTCYTYTVPLESRDNCRGDVTPGVADWWDSGYRWQLRQKFQKGFAVSQQPAEASQTA</sequence>
<protein>
    <submittedName>
        <fullName evidence="2">Uncharacterized protein LOC123392275 isoform X1</fullName>
    </submittedName>
</protein>
<dbReference type="RefSeq" id="XP_044936624.1">
    <property type="nucleotide sequence ID" value="XM_045080689.1"/>
</dbReference>
<name>A0A8U0V3H6_MUSPF</name>